<organism evidence="1 2">
    <name type="scientific">Daphnia magna</name>
    <dbReference type="NCBI Taxonomy" id="35525"/>
    <lineage>
        <taxon>Eukaryota</taxon>
        <taxon>Metazoa</taxon>
        <taxon>Ecdysozoa</taxon>
        <taxon>Arthropoda</taxon>
        <taxon>Crustacea</taxon>
        <taxon>Branchiopoda</taxon>
        <taxon>Diplostraca</taxon>
        <taxon>Cladocera</taxon>
        <taxon>Anomopoda</taxon>
        <taxon>Daphniidae</taxon>
        <taxon>Daphnia</taxon>
    </lineage>
</organism>
<comment type="caution">
    <text evidence="1">The sequence shown here is derived from an EMBL/GenBank/DDBJ whole genome shotgun (WGS) entry which is preliminary data.</text>
</comment>
<evidence type="ECO:0000313" key="2">
    <source>
        <dbReference type="Proteomes" id="UP001234178"/>
    </source>
</evidence>
<sequence length="83" mass="9786">MRRDIDKKCRREDEIHASTDSRFSTEMEARFFKHSKPKERIPSSSSVSLIVGRCFIQKEKLYIISVVILNRTRGQKEQRRSTG</sequence>
<evidence type="ECO:0000313" key="1">
    <source>
        <dbReference type="EMBL" id="KAK4002643.1"/>
    </source>
</evidence>
<gene>
    <name evidence="1" type="ORF">OUZ56_004455</name>
</gene>
<proteinExistence type="predicted"/>
<accession>A0ABQ9YPU3</accession>
<dbReference type="EMBL" id="JAOYFB010000001">
    <property type="protein sequence ID" value="KAK4002643.1"/>
    <property type="molecule type" value="Genomic_DNA"/>
</dbReference>
<reference evidence="1 2" key="1">
    <citation type="journal article" date="2023" name="Nucleic Acids Res.">
        <title>The hologenome of Daphnia magna reveals possible DNA methylation and microbiome-mediated evolution of the host genome.</title>
        <authorList>
            <person name="Chaturvedi A."/>
            <person name="Li X."/>
            <person name="Dhandapani V."/>
            <person name="Marshall H."/>
            <person name="Kissane S."/>
            <person name="Cuenca-Cambronero M."/>
            <person name="Asole G."/>
            <person name="Calvet F."/>
            <person name="Ruiz-Romero M."/>
            <person name="Marangio P."/>
            <person name="Guigo R."/>
            <person name="Rago D."/>
            <person name="Mirbahai L."/>
            <person name="Eastwood N."/>
            <person name="Colbourne J.K."/>
            <person name="Zhou J."/>
            <person name="Mallon E."/>
            <person name="Orsini L."/>
        </authorList>
    </citation>
    <scope>NUCLEOTIDE SEQUENCE [LARGE SCALE GENOMIC DNA]</scope>
    <source>
        <strain evidence="1">LRV0_1</strain>
    </source>
</reference>
<protein>
    <submittedName>
        <fullName evidence="1">Uncharacterized protein</fullName>
    </submittedName>
</protein>
<name>A0ABQ9YPU3_9CRUS</name>
<keyword evidence="2" id="KW-1185">Reference proteome</keyword>
<dbReference type="Proteomes" id="UP001234178">
    <property type="component" value="Unassembled WGS sequence"/>
</dbReference>